<dbReference type="InterPro" id="IPR016039">
    <property type="entry name" value="Thiolase-like"/>
</dbReference>
<feature type="non-terminal residue" evidence="4">
    <location>
        <position position="185"/>
    </location>
</feature>
<dbReference type="InterPro" id="IPR032821">
    <property type="entry name" value="PKS_assoc"/>
</dbReference>
<dbReference type="CDD" id="cd00833">
    <property type="entry name" value="PKS"/>
    <property type="match status" value="1"/>
</dbReference>
<dbReference type="Pfam" id="PF02801">
    <property type="entry name" value="Ketoacyl-synt_C"/>
    <property type="match status" value="1"/>
</dbReference>
<dbReference type="SUPFAM" id="SSF53901">
    <property type="entry name" value="Thiolase-like"/>
    <property type="match status" value="1"/>
</dbReference>
<keyword evidence="2" id="KW-0511">Multifunctional enzyme</keyword>
<gene>
    <name evidence="4" type="ORF">JK363_41575</name>
</gene>
<dbReference type="RefSeq" id="WP_201883510.1">
    <property type="nucleotide sequence ID" value="NZ_JAERRF010000182.1"/>
</dbReference>
<dbReference type="InterPro" id="IPR014031">
    <property type="entry name" value="Ketoacyl_synth_C"/>
</dbReference>
<dbReference type="SMART" id="SM00825">
    <property type="entry name" value="PKS_KS"/>
    <property type="match status" value="1"/>
</dbReference>
<dbReference type="PANTHER" id="PTHR43775">
    <property type="entry name" value="FATTY ACID SYNTHASE"/>
    <property type="match status" value="1"/>
</dbReference>
<dbReference type="InterPro" id="IPR020841">
    <property type="entry name" value="PKS_Beta-ketoAc_synthase_dom"/>
</dbReference>
<dbReference type="Pfam" id="PF16197">
    <property type="entry name" value="KAsynt_C_assoc"/>
    <property type="match status" value="1"/>
</dbReference>
<dbReference type="Proteomes" id="UP000634229">
    <property type="component" value="Unassembled WGS sequence"/>
</dbReference>
<proteinExistence type="predicted"/>
<dbReference type="Gene3D" id="3.40.47.10">
    <property type="match status" value="1"/>
</dbReference>
<keyword evidence="1" id="KW-0808">Transferase</keyword>
<evidence type="ECO:0000256" key="1">
    <source>
        <dbReference type="ARBA" id="ARBA00022679"/>
    </source>
</evidence>
<dbReference type="InterPro" id="IPR050091">
    <property type="entry name" value="PKS_NRPS_Biosynth_Enz"/>
</dbReference>
<feature type="non-terminal residue" evidence="4">
    <location>
        <position position="1"/>
    </location>
</feature>
<keyword evidence="5" id="KW-1185">Reference proteome</keyword>
<sequence>TTLGDPIEAQALLATYGQGREGGDPLWLGSIKSNIGHTQAAAGVAGVIKMVMALREQQLPKSLHADMPSSHVDWESGAVELLAETRAWPRRVKRVRRAGVSSFGISGTNAHVIIEEAPAAESAVAEEKPSSVLPVVPWVLSGRSAGALEAQAERLVAFVEEKPECSPVDVGVALATGRAVLEHRA</sequence>
<protein>
    <submittedName>
        <fullName evidence="4">Type I polyketide synthase</fullName>
    </submittedName>
</protein>
<evidence type="ECO:0000313" key="5">
    <source>
        <dbReference type="Proteomes" id="UP000634229"/>
    </source>
</evidence>
<evidence type="ECO:0000259" key="3">
    <source>
        <dbReference type="PROSITE" id="PS52004"/>
    </source>
</evidence>
<evidence type="ECO:0000313" key="4">
    <source>
        <dbReference type="EMBL" id="MBL1102948.1"/>
    </source>
</evidence>
<accession>A0ABS1NS98</accession>
<reference evidence="4 5" key="1">
    <citation type="submission" date="2021-01" db="EMBL/GenBank/DDBJ databases">
        <title>WGS of actinomycetes isolated from Thailand.</title>
        <authorList>
            <person name="Thawai C."/>
        </authorList>
    </citation>
    <scope>NUCLEOTIDE SEQUENCE [LARGE SCALE GENOMIC DNA]</scope>
    <source>
        <strain evidence="4 5">CA1R205</strain>
    </source>
</reference>
<comment type="caution">
    <text evidence="4">The sequence shown here is derived from an EMBL/GenBank/DDBJ whole genome shotgun (WGS) entry which is preliminary data.</text>
</comment>
<dbReference type="PANTHER" id="PTHR43775:SF51">
    <property type="entry name" value="INACTIVE PHENOLPHTHIOCEROL SYNTHESIS POLYKETIDE SYNTHASE TYPE I PKS1-RELATED"/>
    <property type="match status" value="1"/>
</dbReference>
<dbReference type="Gene3D" id="3.30.70.3290">
    <property type="match status" value="1"/>
</dbReference>
<evidence type="ECO:0000256" key="2">
    <source>
        <dbReference type="ARBA" id="ARBA00023268"/>
    </source>
</evidence>
<organism evidence="4 5">
    <name type="scientific">Streptomyces coffeae</name>
    <dbReference type="NCBI Taxonomy" id="621382"/>
    <lineage>
        <taxon>Bacteria</taxon>
        <taxon>Bacillati</taxon>
        <taxon>Actinomycetota</taxon>
        <taxon>Actinomycetes</taxon>
        <taxon>Kitasatosporales</taxon>
        <taxon>Streptomycetaceae</taxon>
        <taxon>Streptomyces</taxon>
    </lineage>
</organism>
<feature type="domain" description="Ketosynthase family 3 (KS3)" evidence="3">
    <location>
        <begin position="1"/>
        <end position="116"/>
    </location>
</feature>
<name>A0ABS1NS98_9ACTN</name>
<dbReference type="EMBL" id="JAERRF010000182">
    <property type="protein sequence ID" value="MBL1102948.1"/>
    <property type="molecule type" value="Genomic_DNA"/>
</dbReference>
<dbReference type="PROSITE" id="PS52004">
    <property type="entry name" value="KS3_2"/>
    <property type="match status" value="1"/>
</dbReference>